<dbReference type="STRING" id="681398.PJIAN_1725"/>
<dbReference type="InterPro" id="IPR001279">
    <property type="entry name" value="Metallo-B-lactamas"/>
</dbReference>
<evidence type="ECO:0000259" key="1">
    <source>
        <dbReference type="SMART" id="SM00849"/>
    </source>
</evidence>
<dbReference type="RefSeq" id="WP_068702078.1">
    <property type="nucleotide sequence ID" value="NZ_BDCR01000001.1"/>
</dbReference>
<dbReference type="PANTHER" id="PTHR47619:SF1">
    <property type="entry name" value="EXODEOXYRIBONUCLEASE WALJ"/>
    <property type="match status" value="1"/>
</dbReference>
<feature type="domain" description="Metallo-beta-lactamase" evidence="1">
    <location>
        <begin position="14"/>
        <end position="196"/>
    </location>
</feature>
<proteinExistence type="predicted"/>
<dbReference type="Proteomes" id="UP000076586">
    <property type="component" value="Unassembled WGS sequence"/>
</dbReference>
<dbReference type="InterPro" id="IPR036866">
    <property type="entry name" value="RibonucZ/Hydroxyglut_hydro"/>
</dbReference>
<dbReference type="SUPFAM" id="SSF56281">
    <property type="entry name" value="Metallo-hydrolase/oxidoreductase"/>
    <property type="match status" value="1"/>
</dbReference>
<gene>
    <name evidence="2" type="ORF">PJIAN_1725</name>
</gene>
<reference evidence="3" key="1">
    <citation type="submission" date="2016-04" db="EMBL/GenBank/DDBJ databases">
        <title>Draft genome sequence of Paludibacter jiangxiensis strain NM7.</title>
        <authorList>
            <person name="Qiu Y."/>
            <person name="Matsuura N."/>
            <person name="Ohashi A."/>
            <person name="Tourlousse M.D."/>
            <person name="Sekiguchi Y."/>
        </authorList>
    </citation>
    <scope>NUCLEOTIDE SEQUENCE [LARGE SCALE GENOMIC DNA]</scope>
    <source>
        <strain evidence="3">NM7</strain>
    </source>
</reference>
<evidence type="ECO:0000313" key="2">
    <source>
        <dbReference type="EMBL" id="GAT62134.1"/>
    </source>
</evidence>
<comment type="caution">
    <text evidence="2">The sequence shown here is derived from an EMBL/GenBank/DDBJ whole genome shotgun (WGS) entry which is preliminary data.</text>
</comment>
<keyword evidence="3" id="KW-1185">Reference proteome</keyword>
<organism evidence="2 3">
    <name type="scientific">Paludibacter jiangxiensis</name>
    <dbReference type="NCBI Taxonomy" id="681398"/>
    <lineage>
        <taxon>Bacteria</taxon>
        <taxon>Pseudomonadati</taxon>
        <taxon>Bacteroidota</taxon>
        <taxon>Bacteroidia</taxon>
        <taxon>Bacteroidales</taxon>
        <taxon>Paludibacteraceae</taxon>
        <taxon>Paludibacter</taxon>
    </lineage>
</organism>
<dbReference type="PANTHER" id="PTHR47619">
    <property type="entry name" value="METALLO-HYDROLASE YYCJ-RELATED"/>
    <property type="match status" value="1"/>
</dbReference>
<dbReference type="OrthoDB" id="9781189at2"/>
<dbReference type="InterPro" id="IPR052533">
    <property type="entry name" value="WalJ/YycJ-like"/>
</dbReference>
<protein>
    <submittedName>
        <fullName evidence="2">Phosphoribosyl 1,2-cyclic phosphodiesterase</fullName>
    </submittedName>
</protein>
<dbReference type="AlphaFoldDB" id="A0A170YWN9"/>
<accession>A0A170YWN9</accession>
<dbReference type="EMBL" id="BDCR01000001">
    <property type="protein sequence ID" value="GAT62134.1"/>
    <property type="molecule type" value="Genomic_DNA"/>
</dbReference>
<reference evidence="3" key="2">
    <citation type="journal article" date="2017" name="Genome Announc.">
        <title>Draft genome sequence of Paludibacter jiangxiensis NM7(T), a propionate-producing fermentative bacterium.</title>
        <authorList>
            <person name="Qiu Y.-L."/>
            <person name="Tourlousse D.M."/>
            <person name="Matsuura N."/>
            <person name="Ohashi A."/>
            <person name="Sekiguchi Y."/>
        </authorList>
    </citation>
    <scope>NUCLEOTIDE SEQUENCE [LARGE SCALE GENOMIC DNA]</scope>
    <source>
        <strain evidence="3">NM7</strain>
    </source>
</reference>
<dbReference type="Pfam" id="PF12706">
    <property type="entry name" value="Lactamase_B_2"/>
    <property type="match status" value="1"/>
</dbReference>
<sequence length="268" mass="29816">MDKLRFISFASGSSGNCFFVGNATQGILIDAGIGIRTMKKRLKEIGLEFSDILGVFITHDHFDHIKSVKPLVDKLLIPIYGTKETLSSIAQLQQLGSQFIAGQKIISKEEPVSIGDWKITAFEVSHDGTDNVGYSVEYKGHTFTLATDLGYVCENSARYISDADYLVLEANYDEEMLANGPYPYMLQERIRSNTGHLSNSDAGRFLADNYSDKLKYIYLCHLSHSNNLPELAYCTVSELLADKGIIAGKDVELVTLERTSPSKLYVFE</sequence>
<dbReference type="SMART" id="SM00849">
    <property type="entry name" value="Lactamase_B"/>
    <property type="match status" value="1"/>
</dbReference>
<dbReference type="Gene3D" id="3.60.15.10">
    <property type="entry name" value="Ribonuclease Z/Hydroxyacylglutathione hydrolase-like"/>
    <property type="match status" value="1"/>
</dbReference>
<evidence type="ECO:0000313" key="3">
    <source>
        <dbReference type="Proteomes" id="UP000076586"/>
    </source>
</evidence>
<name>A0A170YWN9_9BACT</name>